<gene>
    <name evidence="16" type="ORF">NCTC10296_00509</name>
</gene>
<evidence type="ECO:0000256" key="2">
    <source>
        <dbReference type="ARBA" id="ARBA00005073"/>
    </source>
</evidence>
<comment type="function">
    <text evidence="14 15">Catalyzes the oxidation of protoporphyrinogen IX to protoporphyrin IX.</text>
</comment>
<dbReference type="PANTHER" id="PTHR40255">
    <property type="entry name" value="UPF0093 MEMBRANE PROTEIN SLR1790"/>
    <property type="match status" value="1"/>
</dbReference>
<dbReference type="Proteomes" id="UP000279284">
    <property type="component" value="Chromosome"/>
</dbReference>
<name>A0A1X3CWC4_9NEIS</name>
<dbReference type="OrthoDB" id="9800824at2"/>
<keyword evidence="12 14" id="KW-0472">Membrane</keyword>
<evidence type="ECO:0000256" key="7">
    <source>
        <dbReference type="ARBA" id="ARBA00022692"/>
    </source>
</evidence>
<keyword evidence="9 14" id="KW-1133">Transmembrane helix</keyword>
<comment type="subunit">
    <text evidence="14">Homodimer.</text>
</comment>
<keyword evidence="8 14" id="KW-0479">Metal-binding</keyword>
<dbReference type="EC" id="1.3.99.-" evidence="14 15"/>
<dbReference type="GO" id="GO:0070818">
    <property type="term" value="F:protoporphyrinogen oxidase activity"/>
    <property type="evidence" value="ECO:0007669"/>
    <property type="project" value="UniProtKB-UniRule"/>
</dbReference>
<keyword evidence="5 14" id="KW-1003">Cell membrane</keyword>
<dbReference type="RefSeq" id="WP_085416883.1">
    <property type="nucleotide sequence ID" value="NZ_CAUJPY010000029.1"/>
</dbReference>
<comment type="similarity">
    <text evidence="3 14 15">Belongs to the HemJ family.</text>
</comment>
<evidence type="ECO:0000256" key="11">
    <source>
        <dbReference type="ARBA" id="ARBA00023004"/>
    </source>
</evidence>
<dbReference type="GO" id="GO:0046872">
    <property type="term" value="F:metal ion binding"/>
    <property type="evidence" value="ECO:0007669"/>
    <property type="project" value="UniProtKB-UniRule"/>
</dbReference>
<protein>
    <recommendedName>
        <fullName evidence="4 14">Protoporphyrinogen IX oxidase</fullName>
        <shortName evidence="14">PPO</shortName>
        <ecNumber evidence="14 15">1.3.99.-</ecNumber>
    </recommendedName>
</protein>
<evidence type="ECO:0000256" key="10">
    <source>
        <dbReference type="ARBA" id="ARBA00023002"/>
    </source>
</evidence>
<evidence type="ECO:0000256" key="4">
    <source>
        <dbReference type="ARBA" id="ARBA00017504"/>
    </source>
</evidence>
<comment type="pathway">
    <text evidence="2 14 15">Porphyrin-containing compound metabolism; protoporphyrin-IX biosynthesis; protoporphyrin-IX from protoporphyrinogen-IX: step 1/1.</text>
</comment>
<dbReference type="STRING" id="493.BWD07_08060"/>
<comment type="catalytic activity">
    <reaction evidence="13 14 15">
        <text>protoporphyrinogen IX + 3 A = protoporphyrin IX + 3 AH2</text>
        <dbReference type="Rhea" id="RHEA:62000"/>
        <dbReference type="ChEBI" id="CHEBI:13193"/>
        <dbReference type="ChEBI" id="CHEBI:17499"/>
        <dbReference type="ChEBI" id="CHEBI:57306"/>
        <dbReference type="ChEBI" id="CHEBI:57307"/>
    </reaction>
</comment>
<dbReference type="UniPathway" id="UPA00251">
    <property type="reaction ID" value="UER00324"/>
</dbReference>
<feature type="transmembrane region" description="Helical" evidence="14">
    <location>
        <begin position="50"/>
        <end position="72"/>
    </location>
</feature>
<feature type="binding site" description="axial binding residue" evidence="14">
    <location>
        <position position="9"/>
    </location>
    <ligand>
        <name>heme</name>
        <dbReference type="ChEBI" id="CHEBI:30413"/>
    </ligand>
    <ligandPart>
        <name>Fe</name>
        <dbReference type="ChEBI" id="CHEBI:18248"/>
    </ligandPart>
</feature>
<feature type="transmembrane region" description="Helical" evidence="14">
    <location>
        <begin position="78"/>
        <end position="97"/>
    </location>
</feature>
<feature type="transmembrane region" description="Helical" evidence="14">
    <location>
        <begin position="118"/>
        <end position="136"/>
    </location>
</feature>
<evidence type="ECO:0000256" key="8">
    <source>
        <dbReference type="ARBA" id="ARBA00022723"/>
    </source>
</evidence>
<proteinExistence type="inferred from homology"/>
<reference evidence="16 17" key="1">
    <citation type="submission" date="2018-12" db="EMBL/GenBank/DDBJ databases">
        <authorList>
            <consortium name="Pathogen Informatics"/>
        </authorList>
    </citation>
    <scope>NUCLEOTIDE SEQUENCE [LARGE SCALE GENOMIC DNA]</scope>
    <source>
        <strain evidence="16 17">NCTC10296</strain>
    </source>
</reference>
<evidence type="ECO:0000256" key="6">
    <source>
        <dbReference type="ARBA" id="ARBA00022617"/>
    </source>
</evidence>
<dbReference type="GO" id="GO:0005886">
    <property type="term" value="C:plasma membrane"/>
    <property type="evidence" value="ECO:0007669"/>
    <property type="project" value="UniProtKB-SubCell"/>
</dbReference>
<organism evidence="16 17">
    <name type="scientific">Neisseria canis</name>
    <dbReference type="NCBI Taxonomy" id="493"/>
    <lineage>
        <taxon>Bacteria</taxon>
        <taxon>Pseudomonadati</taxon>
        <taxon>Pseudomonadota</taxon>
        <taxon>Betaproteobacteria</taxon>
        <taxon>Neisseriales</taxon>
        <taxon>Neisseriaceae</taxon>
        <taxon>Neisseria</taxon>
    </lineage>
</organism>
<dbReference type="PANTHER" id="PTHR40255:SF1">
    <property type="entry name" value="PROTOPORPHYRINOGEN IX OXIDASE"/>
    <property type="match status" value="1"/>
</dbReference>
<feature type="transmembrane region" description="Helical" evidence="14">
    <location>
        <begin position="6"/>
        <end position="23"/>
    </location>
</feature>
<keyword evidence="10 14" id="KW-0560">Oxidoreductase</keyword>
<keyword evidence="7 14" id="KW-0812">Transmembrane</keyword>
<sequence length="139" mass="16425">MYLWFKFIHIFFIISWFSGLFYLPRIYVNLAMVAPESVEYGRLMVMAEKLFKFMTPLGIGALIAGIIVPFTTHWWGNGWVHAKTLIGLLLAGYHIYCRVLLRSFRAKTNRHSHKWYRFFNEIPVILMIAALYLVVFKPF</sequence>
<dbReference type="PIRSF" id="PIRSF004638">
    <property type="entry name" value="UCP004638"/>
    <property type="match status" value="1"/>
</dbReference>
<dbReference type="KEGG" id="nci:NCTC10296_00509"/>
<evidence type="ECO:0000256" key="5">
    <source>
        <dbReference type="ARBA" id="ARBA00022475"/>
    </source>
</evidence>
<evidence type="ECO:0000256" key="3">
    <source>
        <dbReference type="ARBA" id="ARBA00006501"/>
    </source>
</evidence>
<evidence type="ECO:0000256" key="9">
    <source>
        <dbReference type="ARBA" id="ARBA00022989"/>
    </source>
</evidence>
<evidence type="ECO:0000256" key="1">
    <source>
        <dbReference type="ARBA" id="ARBA00004651"/>
    </source>
</evidence>
<dbReference type="InterPro" id="IPR005265">
    <property type="entry name" value="HemJ-like"/>
</dbReference>
<accession>A0A1X3CWC4</accession>
<evidence type="ECO:0000256" key="13">
    <source>
        <dbReference type="ARBA" id="ARBA00048390"/>
    </source>
</evidence>
<dbReference type="GO" id="GO:0006782">
    <property type="term" value="P:protoporphyrinogen IX biosynthetic process"/>
    <property type="evidence" value="ECO:0007669"/>
    <property type="project" value="UniProtKB-UniRule"/>
</dbReference>
<keyword evidence="17" id="KW-1185">Reference proteome</keyword>
<dbReference type="EMBL" id="LR134313">
    <property type="protein sequence ID" value="VEE99762.1"/>
    <property type="molecule type" value="Genomic_DNA"/>
</dbReference>
<keyword evidence="11 14" id="KW-0408">Iron</keyword>
<evidence type="ECO:0000256" key="12">
    <source>
        <dbReference type="ARBA" id="ARBA00023136"/>
    </source>
</evidence>
<evidence type="ECO:0000313" key="16">
    <source>
        <dbReference type="EMBL" id="VEE99762.1"/>
    </source>
</evidence>
<evidence type="ECO:0000256" key="14">
    <source>
        <dbReference type="HAMAP-Rule" id="MF_02239"/>
    </source>
</evidence>
<keyword evidence="6 14" id="KW-0349">Heme</keyword>
<dbReference type="HAMAP" id="MF_02239">
    <property type="entry name" value="HemJ"/>
    <property type="match status" value="1"/>
</dbReference>
<comment type="subcellular location">
    <subcellularLocation>
        <location evidence="1 14">Cell membrane</location>
        <topology evidence="1 14">Multi-pass membrane protein</topology>
    </subcellularLocation>
</comment>
<evidence type="ECO:0000256" key="15">
    <source>
        <dbReference type="PIRNR" id="PIRNR004638"/>
    </source>
</evidence>
<dbReference type="AlphaFoldDB" id="A0A1X3CWC4"/>
<comment type="cofactor">
    <cofactor evidence="14 15">
        <name>heme b</name>
        <dbReference type="ChEBI" id="CHEBI:60344"/>
    </cofactor>
    <text evidence="14 15">Binds 1 heme b (iron(II)-protoporphyrin IX) group per subunit.</text>
</comment>
<evidence type="ECO:0000313" key="17">
    <source>
        <dbReference type="Proteomes" id="UP000279284"/>
    </source>
</evidence>
<dbReference type="Pfam" id="PF03653">
    <property type="entry name" value="UPF0093"/>
    <property type="match status" value="1"/>
</dbReference>
<feature type="binding site" description="axial binding residue" evidence="14">
    <location>
        <position position="83"/>
    </location>
    <ligand>
        <name>heme</name>
        <dbReference type="ChEBI" id="CHEBI:30413"/>
    </ligand>
    <ligandPart>
        <name>Fe</name>
        <dbReference type="ChEBI" id="CHEBI:18248"/>
    </ligandPart>
</feature>